<dbReference type="Gene3D" id="2.30.90.10">
    <property type="entry name" value="Heparin-binding Growth Factor, Midkine, Chain A- C-terminal Domain"/>
    <property type="match status" value="2"/>
</dbReference>
<feature type="compositionally biased region" description="Polar residues" evidence="6">
    <location>
        <begin position="229"/>
        <end position="238"/>
    </location>
</feature>
<dbReference type="InterPro" id="IPR038130">
    <property type="entry name" value="PTN/MK_C_dom_sf"/>
</dbReference>
<evidence type="ECO:0000313" key="8">
    <source>
        <dbReference type="EMBL" id="KAJ3661800.1"/>
    </source>
</evidence>
<dbReference type="Proteomes" id="UP001168821">
    <property type="component" value="Unassembled WGS sequence"/>
</dbReference>
<dbReference type="EMBL" id="JALNTZ010000002">
    <property type="protein sequence ID" value="KAJ3661800.1"/>
    <property type="molecule type" value="Genomic_DNA"/>
</dbReference>
<organism evidence="8 9">
    <name type="scientific">Zophobas morio</name>
    <dbReference type="NCBI Taxonomy" id="2755281"/>
    <lineage>
        <taxon>Eukaryota</taxon>
        <taxon>Metazoa</taxon>
        <taxon>Ecdysozoa</taxon>
        <taxon>Arthropoda</taxon>
        <taxon>Hexapoda</taxon>
        <taxon>Insecta</taxon>
        <taxon>Pterygota</taxon>
        <taxon>Neoptera</taxon>
        <taxon>Endopterygota</taxon>
        <taxon>Coleoptera</taxon>
        <taxon>Polyphaga</taxon>
        <taxon>Cucujiformia</taxon>
        <taxon>Tenebrionidae</taxon>
        <taxon>Zophobas</taxon>
    </lineage>
</organism>
<evidence type="ECO:0000256" key="1">
    <source>
        <dbReference type="ARBA" id="ARBA00004613"/>
    </source>
</evidence>
<dbReference type="FunFam" id="2.30.90.10:FF:000001">
    <property type="entry name" value="Pleiotrophin"/>
    <property type="match status" value="1"/>
</dbReference>
<feature type="domain" description="Pleiotrophin/Midkine C-terminal" evidence="7">
    <location>
        <begin position="156"/>
        <end position="201"/>
    </location>
</feature>
<gene>
    <name evidence="8" type="ORF">Zmor_006182</name>
</gene>
<keyword evidence="3" id="KW-0964">Secreted</keyword>
<feature type="compositionally biased region" description="Basic residues" evidence="6">
    <location>
        <begin position="239"/>
        <end position="259"/>
    </location>
</feature>
<dbReference type="GO" id="GO:0008201">
    <property type="term" value="F:heparin binding"/>
    <property type="evidence" value="ECO:0007669"/>
    <property type="project" value="TreeGrafter"/>
</dbReference>
<dbReference type="GO" id="GO:0048332">
    <property type="term" value="P:mesoderm morphogenesis"/>
    <property type="evidence" value="ECO:0007669"/>
    <property type="project" value="TreeGrafter"/>
</dbReference>
<dbReference type="PANTHER" id="PTHR21050">
    <property type="entry name" value="MIDKINE AND PLEIOTROPHIN 1, ISOFORM A-RELATED"/>
    <property type="match status" value="1"/>
</dbReference>
<evidence type="ECO:0000256" key="2">
    <source>
        <dbReference type="ARBA" id="ARBA00005403"/>
    </source>
</evidence>
<keyword evidence="9" id="KW-1185">Reference proteome</keyword>
<dbReference type="GO" id="GO:0005576">
    <property type="term" value="C:extracellular region"/>
    <property type="evidence" value="ECO:0007669"/>
    <property type="project" value="UniProtKB-SubCell"/>
</dbReference>
<sequence length="259" mass="29091">MRINNKRRQFSIKHEQKFHSLCNLKTIVNVDKIFGVIGAVGNILRQHRKEAASVGPGALSRAEGRAAVAAVYPGSPPAVLACTVINRRLFCALLSHHDRGTPQYQLSSHIVNEMKWLALCVLAVVLITLAVADGEIWEEDDHEVLIRSERGAKNREECRYGKGAWSECDSKTNMRSRTLTLKKGNQTTCESTKTIQKKCKKACRYEKGTWGDCNAQSLMTRNDKLKPNSDASCEQNRQITKKCKPKSVKPTKATRRNRQ</sequence>
<dbReference type="PANTHER" id="PTHR21050:SF1">
    <property type="entry name" value="MIDKINE AND PLEIOTROPHIN 1, ISOFORM A-RELATED"/>
    <property type="match status" value="1"/>
</dbReference>
<proteinExistence type="inferred from homology"/>
<dbReference type="InterPro" id="IPR020090">
    <property type="entry name" value="PTN/MK_C_dom"/>
</dbReference>
<dbReference type="Pfam" id="PF01091">
    <property type="entry name" value="PTN_MK_C"/>
    <property type="match status" value="1"/>
</dbReference>
<evidence type="ECO:0000256" key="5">
    <source>
        <dbReference type="ARBA" id="ARBA00023157"/>
    </source>
</evidence>
<comment type="similarity">
    <text evidence="2">Belongs to the pleiotrophin family.</text>
</comment>
<reference evidence="8" key="1">
    <citation type="journal article" date="2023" name="G3 (Bethesda)">
        <title>Whole genome assemblies of Zophobas morio and Tenebrio molitor.</title>
        <authorList>
            <person name="Kaur S."/>
            <person name="Stinson S.A."/>
            <person name="diCenzo G.C."/>
        </authorList>
    </citation>
    <scope>NUCLEOTIDE SEQUENCE</scope>
    <source>
        <strain evidence="8">QUZm001</strain>
    </source>
</reference>
<comment type="caution">
    <text evidence="8">The sequence shown here is derived from an EMBL/GenBank/DDBJ whole genome shotgun (WGS) entry which is preliminary data.</text>
</comment>
<dbReference type="AlphaFoldDB" id="A0AA38IR89"/>
<comment type="subcellular location">
    <subcellularLocation>
        <location evidence="1">Secreted</location>
    </subcellularLocation>
</comment>
<evidence type="ECO:0000256" key="6">
    <source>
        <dbReference type="SAM" id="MobiDB-lite"/>
    </source>
</evidence>
<dbReference type="GO" id="GO:0008083">
    <property type="term" value="F:growth factor activity"/>
    <property type="evidence" value="ECO:0007669"/>
    <property type="project" value="InterPro"/>
</dbReference>
<evidence type="ECO:0000313" key="9">
    <source>
        <dbReference type="Proteomes" id="UP001168821"/>
    </source>
</evidence>
<keyword evidence="4" id="KW-0732">Signal</keyword>
<name>A0AA38IR89_9CUCU</name>
<evidence type="ECO:0000256" key="3">
    <source>
        <dbReference type="ARBA" id="ARBA00022525"/>
    </source>
</evidence>
<evidence type="ECO:0000256" key="4">
    <source>
        <dbReference type="ARBA" id="ARBA00022729"/>
    </source>
</evidence>
<keyword evidence="5" id="KW-1015">Disulfide bond</keyword>
<accession>A0AA38IR89</accession>
<feature type="region of interest" description="Disordered" evidence="6">
    <location>
        <begin position="224"/>
        <end position="259"/>
    </location>
</feature>
<protein>
    <recommendedName>
        <fullName evidence="7">Pleiotrophin/Midkine C-terminal domain-containing protein</fullName>
    </recommendedName>
</protein>
<evidence type="ECO:0000259" key="7">
    <source>
        <dbReference type="Pfam" id="PF01091"/>
    </source>
</evidence>